<keyword evidence="2" id="KW-1185">Reference proteome</keyword>
<sequence length="318" mass="37788">FCQYMNVVISRMEAITERIQFLKNGLLDTLKEIEEKQRLIEERIKKDEEVCLGTSTSKSFRKGGIKERKIEVSKMDLKNGITGNRLDKLREYINISLPLFIESRGLIMEIHDSLRIAPQSENEFTDEFYNQKINCFTFIVLKSYNKKKLKSMLNPKFLEKKKQKKTKRRRYLTQILKFSMDHSQFCKYLDEAISRMDSFKERVQFLKSDLVDTLKEIEERRKLIEEIIKNDEEISLGTSMNKSFRKGGIKERKIEISKMDLKNGITGRRLDKLKEYIKVSLPMFIEARGLLMKMRKSSEINPSTENEYAEEFYEQFKE</sequence>
<dbReference type="Proteomes" id="UP000035681">
    <property type="component" value="Unplaced"/>
</dbReference>
<evidence type="ECO:0000313" key="3">
    <source>
        <dbReference type="WBParaSite" id="TCONS_00013676.p1"/>
    </source>
</evidence>
<dbReference type="WBParaSite" id="TCONS_00013676.p1">
    <property type="protein sequence ID" value="TCONS_00013676.p1"/>
    <property type="gene ID" value="XLOC_008517"/>
</dbReference>
<evidence type="ECO:0000313" key="2">
    <source>
        <dbReference type="Proteomes" id="UP000035681"/>
    </source>
</evidence>
<keyword evidence="1" id="KW-0175">Coiled coil</keyword>
<protein>
    <submittedName>
        <fullName evidence="3">Uncharacterized protein</fullName>
    </submittedName>
</protein>
<accession>A0AAF5I3C1</accession>
<feature type="coiled-coil region" evidence="1">
    <location>
        <begin position="189"/>
        <end position="234"/>
    </location>
</feature>
<name>A0AAF5I3C1_STRER</name>
<feature type="coiled-coil region" evidence="1">
    <location>
        <begin position="23"/>
        <end position="50"/>
    </location>
</feature>
<organism evidence="2 3">
    <name type="scientific">Strongyloides stercoralis</name>
    <name type="common">Threadworm</name>
    <dbReference type="NCBI Taxonomy" id="6248"/>
    <lineage>
        <taxon>Eukaryota</taxon>
        <taxon>Metazoa</taxon>
        <taxon>Ecdysozoa</taxon>
        <taxon>Nematoda</taxon>
        <taxon>Chromadorea</taxon>
        <taxon>Rhabditida</taxon>
        <taxon>Tylenchina</taxon>
        <taxon>Panagrolaimomorpha</taxon>
        <taxon>Strongyloidoidea</taxon>
        <taxon>Strongyloididae</taxon>
        <taxon>Strongyloides</taxon>
    </lineage>
</organism>
<reference evidence="3" key="1">
    <citation type="submission" date="2024-02" db="UniProtKB">
        <authorList>
            <consortium name="WormBaseParasite"/>
        </authorList>
    </citation>
    <scope>IDENTIFICATION</scope>
</reference>
<evidence type="ECO:0000256" key="1">
    <source>
        <dbReference type="SAM" id="Coils"/>
    </source>
</evidence>
<proteinExistence type="predicted"/>
<dbReference type="AlphaFoldDB" id="A0AAF5I3C1"/>